<feature type="non-terminal residue" evidence="9">
    <location>
        <position position="300"/>
    </location>
</feature>
<evidence type="ECO:0000313" key="9">
    <source>
        <dbReference type="EMBL" id="MER6984008.1"/>
    </source>
</evidence>
<keyword evidence="10" id="KW-1185">Reference proteome</keyword>
<dbReference type="PANTHER" id="PTHR43809:SF1">
    <property type="entry name" value="NITRITE REDUCTASE (NADH) LARGE SUBUNIT"/>
    <property type="match status" value="1"/>
</dbReference>
<evidence type="ECO:0000256" key="4">
    <source>
        <dbReference type="ARBA" id="ARBA00022723"/>
    </source>
</evidence>
<name>A0ABV1WII1_9ACTN</name>
<keyword evidence="5" id="KW-0560">Oxidoreductase</keyword>
<keyword evidence="6" id="KW-0408">Iron</keyword>
<evidence type="ECO:0000256" key="1">
    <source>
        <dbReference type="ARBA" id="ARBA00001929"/>
    </source>
</evidence>
<protein>
    <submittedName>
        <fullName evidence="9">FAD-dependent oxidoreductase</fullName>
    </submittedName>
</protein>
<dbReference type="InterPro" id="IPR052034">
    <property type="entry name" value="NasD-like"/>
</dbReference>
<dbReference type="Pfam" id="PF07992">
    <property type="entry name" value="Pyr_redox_2"/>
    <property type="match status" value="1"/>
</dbReference>
<dbReference type="InterPro" id="IPR023753">
    <property type="entry name" value="FAD/NAD-binding_dom"/>
</dbReference>
<dbReference type="Proteomes" id="UP001458415">
    <property type="component" value="Unassembled WGS sequence"/>
</dbReference>
<proteinExistence type="predicted"/>
<evidence type="ECO:0000256" key="2">
    <source>
        <dbReference type="ARBA" id="ARBA00005096"/>
    </source>
</evidence>
<dbReference type="Gene3D" id="3.50.50.60">
    <property type="entry name" value="FAD/NAD(P)-binding domain"/>
    <property type="match status" value="2"/>
</dbReference>
<evidence type="ECO:0000259" key="8">
    <source>
        <dbReference type="Pfam" id="PF07992"/>
    </source>
</evidence>
<keyword evidence="7" id="KW-0411">Iron-sulfur</keyword>
<comment type="cofactor">
    <cofactor evidence="1">
        <name>siroheme</name>
        <dbReference type="ChEBI" id="CHEBI:60052"/>
    </cofactor>
</comment>
<accession>A0ABV1WII1</accession>
<evidence type="ECO:0000256" key="6">
    <source>
        <dbReference type="ARBA" id="ARBA00023004"/>
    </source>
</evidence>
<keyword evidence="3" id="KW-0349">Heme</keyword>
<gene>
    <name evidence="9" type="ORF">ABT317_45455</name>
</gene>
<evidence type="ECO:0000256" key="7">
    <source>
        <dbReference type="ARBA" id="ARBA00023014"/>
    </source>
</evidence>
<dbReference type="EMBL" id="JBEPCU010001612">
    <property type="protein sequence ID" value="MER6984008.1"/>
    <property type="molecule type" value="Genomic_DNA"/>
</dbReference>
<reference evidence="9 10" key="1">
    <citation type="submission" date="2024-06" db="EMBL/GenBank/DDBJ databases">
        <title>The Natural Products Discovery Center: Release of the First 8490 Sequenced Strains for Exploring Actinobacteria Biosynthetic Diversity.</title>
        <authorList>
            <person name="Kalkreuter E."/>
            <person name="Kautsar S.A."/>
            <person name="Yang D."/>
            <person name="Bader C.D."/>
            <person name="Teijaro C.N."/>
            <person name="Fluegel L."/>
            <person name="Davis C.M."/>
            <person name="Simpson J.R."/>
            <person name="Lauterbach L."/>
            <person name="Steele A.D."/>
            <person name="Gui C."/>
            <person name="Meng S."/>
            <person name="Li G."/>
            <person name="Viehrig K."/>
            <person name="Ye F."/>
            <person name="Su P."/>
            <person name="Kiefer A.F."/>
            <person name="Nichols A."/>
            <person name="Cepeda A.J."/>
            <person name="Yan W."/>
            <person name="Fan B."/>
            <person name="Jiang Y."/>
            <person name="Adhikari A."/>
            <person name="Zheng C.-J."/>
            <person name="Schuster L."/>
            <person name="Cowan T.M."/>
            <person name="Smanski M.J."/>
            <person name="Chevrette M.G."/>
            <person name="De Carvalho L.P.S."/>
            <person name="Shen B."/>
        </authorList>
    </citation>
    <scope>NUCLEOTIDE SEQUENCE [LARGE SCALE GENOMIC DNA]</scope>
    <source>
        <strain evidence="9 10">NPDC000634</strain>
    </source>
</reference>
<dbReference type="SUPFAM" id="SSF51905">
    <property type="entry name" value="FAD/NAD(P)-binding domain"/>
    <property type="match status" value="2"/>
</dbReference>
<dbReference type="PRINTS" id="PR00368">
    <property type="entry name" value="FADPNR"/>
</dbReference>
<dbReference type="PANTHER" id="PTHR43809">
    <property type="entry name" value="NITRITE REDUCTASE (NADH) LARGE SUBUNIT"/>
    <property type="match status" value="1"/>
</dbReference>
<feature type="domain" description="FAD/NAD(P)-binding" evidence="8">
    <location>
        <begin position="14"/>
        <end position="294"/>
    </location>
</feature>
<sequence length="300" mass="31453">MSTTALGGDRPRPTIVLVGHGMVGQRFLEALAERGLTATHRVVVLCEEPRPAYDRVQITSYFSGRTADELSLTDMEFIEGHGIELRTGDPAETVDREARTVTARSGLIVGYDVLVLATGSYPFVPPVPNKDAEGCFVYRTIEDLLAIEEYAKSRATTGAVVGGGLLGLEAAGALKGLGLRTHIVEFAPRLMPVQVDEGGGAALLRTIEEMGLAVHTGTGTQEIVTDASGAVTGMKLSDGSELATDMVVFSAGVRPRDQLARAAGLAVGERGGIAVDAQCRTVTDPDVFAIGECAQAVDGR</sequence>
<comment type="pathway">
    <text evidence="2">Nitrogen metabolism; nitrate reduction (assimilation).</text>
</comment>
<evidence type="ECO:0000313" key="10">
    <source>
        <dbReference type="Proteomes" id="UP001458415"/>
    </source>
</evidence>
<evidence type="ECO:0000256" key="3">
    <source>
        <dbReference type="ARBA" id="ARBA00022617"/>
    </source>
</evidence>
<keyword evidence="4" id="KW-0479">Metal-binding</keyword>
<evidence type="ECO:0000256" key="5">
    <source>
        <dbReference type="ARBA" id="ARBA00023002"/>
    </source>
</evidence>
<comment type="caution">
    <text evidence="9">The sequence shown here is derived from an EMBL/GenBank/DDBJ whole genome shotgun (WGS) entry which is preliminary data.</text>
</comment>
<dbReference type="InterPro" id="IPR036188">
    <property type="entry name" value="FAD/NAD-bd_sf"/>
</dbReference>
<organism evidence="9 10">
    <name type="scientific">Streptomyces carpinensis</name>
    <dbReference type="NCBI Taxonomy" id="66369"/>
    <lineage>
        <taxon>Bacteria</taxon>
        <taxon>Bacillati</taxon>
        <taxon>Actinomycetota</taxon>
        <taxon>Actinomycetes</taxon>
        <taxon>Kitasatosporales</taxon>
        <taxon>Streptomycetaceae</taxon>
        <taxon>Streptomyces</taxon>
    </lineage>
</organism>
<dbReference type="PRINTS" id="PR00411">
    <property type="entry name" value="PNDRDTASEI"/>
</dbReference>